<feature type="region of interest" description="Disordered" evidence="1">
    <location>
        <begin position="1"/>
        <end position="37"/>
    </location>
</feature>
<feature type="compositionally biased region" description="Polar residues" evidence="1">
    <location>
        <begin position="422"/>
        <end position="437"/>
    </location>
</feature>
<dbReference type="AlphaFoldDB" id="A0A3E2HDW2"/>
<dbReference type="PANTHER" id="PTHR31758">
    <property type="entry name" value="BTB/POZ DOMAIN-CONTAINING PROTEIN YLR108C"/>
    <property type="match status" value="1"/>
</dbReference>
<gene>
    <name evidence="2" type="ORF">B7463_g5085</name>
</gene>
<reference evidence="2 3" key="1">
    <citation type="submission" date="2018-05" db="EMBL/GenBank/DDBJ databases">
        <title>Draft genome sequence of Scytalidium lignicola DSM 105466, a ubiquitous saprotrophic fungus.</title>
        <authorList>
            <person name="Buettner E."/>
            <person name="Gebauer A.M."/>
            <person name="Hofrichter M."/>
            <person name="Liers C."/>
            <person name="Kellner H."/>
        </authorList>
    </citation>
    <scope>NUCLEOTIDE SEQUENCE [LARGE SCALE GENOMIC DNA]</scope>
    <source>
        <strain evidence="2 3">DSM 105466</strain>
    </source>
</reference>
<evidence type="ECO:0008006" key="4">
    <source>
        <dbReference type="Google" id="ProtNLM"/>
    </source>
</evidence>
<feature type="non-terminal residue" evidence="2">
    <location>
        <position position="1"/>
    </location>
</feature>
<dbReference type="EMBL" id="NCSJ02000079">
    <property type="protein sequence ID" value="RFU31291.1"/>
    <property type="molecule type" value="Genomic_DNA"/>
</dbReference>
<dbReference type="STRING" id="5539.A0A3E2HDW2"/>
<dbReference type="OMA" id="PHEKVFP"/>
<dbReference type="OrthoDB" id="2414723at2759"/>
<dbReference type="InterPro" id="IPR011333">
    <property type="entry name" value="SKP1/BTB/POZ_sf"/>
</dbReference>
<sequence>MASGGGGGNGGSSGRAGSIGGDSSRAGSMSTDPPGYVPGIMRDLGTGYEARKMNTDIPLILPHERVFPIQIGTELFRLSGASISSDEVAGEEGTPVRTLYIDRDPVTFRDISLHLQGYHVNPRDGPHFVKLFADAQFYSLPRLISQLYEENIFISIGNREFQIPRELFSDPGNSPNYFSLGFAVFFSTPSEVFPGLSREGLLRPPSITPPSVPNRSADIFAELIHMLRGYPLHIQNEEHRAQLLRDCRYFHLKGLEQRLIRHQISYNLTRERHQIVLRLEDVRQSGISIVHDPGVVELGGLSGWVNYARPYVDEKAYELVLEIGDEACRIHLHTMRAEFFGDVKTRISRLFEVIATKLNLPTTQPLGLLMAKGGASSQPASPGNTPISEDQVRIVLDGDAHVILDGKTYTKMSSEEDDNAASMASSVHESPGSSVTGQPPRKRRRAEMSYGSPVGLEESWIVKTGQWRLRIQHNGNGRNNNGKGNVECLLIAVKLNAYSGEFGRNSQSEFLGA</sequence>
<evidence type="ECO:0000256" key="1">
    <source>
        <dbReference type="SAM" id="MobiDB-lite"/>
    </source>
</evidence>
<name>A0A3E2HDW2_SCYLI</name>
<comment type="caution">
    <text evidence="2">The sequence shown here is derived from an EMBL/GenBank/DDBJ whole genome shotgun (WGS) entry which is preliminary data.</text>
</comment>
<accession>A0A3E2HDW2</accession>
<feature type="region of interest" description="Disordered" evidence="1">
    <location>
        <begin position="413"/>
        <end position="450"/>
    </location>
</feature>
<evidence type="ECO:0000313" key="3">
    <source>
        <dbReference type="Proteomes" id="UP000258309"/>
    </source>
</evidence>
<organism evidence="2 3">
    <name type="scientific">Scytalidium lignicola</name>
    <name type="common">Hyphomycete</name>
    <dbReference type="NCBI Taxonomy" id="5539"/>
    <lineage>
        <taxon>Eukaryota</taxon>
        <taxon>Fungi</taxon>
        <taxon>Dikarya</taxon>
        <taxon>Ascomycota</taxon>
        <taxon>Pezizomycotina</taxon>
        <taxon>Leotiomycetes</taxon>
        <taxon>Leotiomycetes incertae sedis</taxon>
        <taxon>Scytalidium</taxon>
    </lineage>
</organism>
<dbReference type="PANTHER" id="PTHR31758:SF2">
    <property type="entry name" value="BTB_POZ DOMAIN-CONTAINING PROTEIN YLR108C"/>
    <property type="match status" value="1"/>
</dbReference>
<dbReference type="Gene3D" id="3.30.710.10">
    <property type="entry name" value="Potassium Channel Kv1.1, Chain A"/>
    <property type="match status" value="2"/>
</dbReference>
<feature type="compositionally biased region" description="Gly residues" evidence="1">
    <location>
        <begin position="1"/>
        <end position="20"/>
    </location>
</feature>
<dbReference type="Proteomes" id="UP000258309">
    <property type="component" value="Unassembled WGS sequence"/>
</dbReference>
<proteinExistence type="predicted"/>
<dbReference type="SUPFAM" id="SSF54695">
    <property type="entry name" value="POZ domain"/>
    <property type="match status" value="1"/>
</dbReference>
<keyword evidence="3" id="KW-1185">Reference proteome</keyword>
<evidence type="ECO:0000313" key="2">
    <source>
        <dbReference type="EMBL" id="RFU31291.1"/>
    </source>
</evidence>
<feature type="non-terminal residue" evidence="2">
    <location>
        <position position="513"/>
    </location>
</feature>
<protein>
    <recommendedName>
        <fullName evidence="4">Potassium channel tetramerisation-type BTB domain-containing protein</fullName>
    </recommendedName>
</protein>